<dbReference type="EC" id="2.3.1.181" evidence="3"/>
<dbReference type="PANTHER" id="PTHR10993">
    <property type="entry name" value="OCTANOYLTRANSFERASE"/>
    <property type="match status" value="1"/>
</dbReference>
<reference evidence="9 10" key="1">
    <citation type="submission" date="2024-03" db="EMBL/GenBank/DDBJ databases">
        <title>Aureococcus anophagefferens CCMP1851 and Kratosvirus quantuckense: Draft genome of a second virus-susceptible host strain in the model system.</title>
        <authorList>
            <person name="Chase E."/>
            <person name="Truchon A.R."/>
            <person name="Schepens W."/>
            <person name="Wilhelm S.W."/>
        </authorList>
    </citation>
    <scope>NUCLEOTIDE SEQUENCE [LARGE SCALE GENOMIC DNA]</scope>
    <source>
        <strain evidence="9 10">CCMP1851</strain>
    </source>
</reference>
<dbReference type="PROSITE" id="PS51733">
    <property type="entry name" value="BPL_LPL_CATALYTIC"/>
    <property type="match status" value="1"/>
</dbReference>
<dbReference type="PANTHER" id="PTHR10993:SF7">
    <property type="entry name" value="LIPOYLTRANSFERASE 2, MITOCHONDRIAL-RELATED"/>
    <property type="match status" value="1"/>
</dbReference>
<dbReference type="CDD" id="cd16444">
    <property type="entry name" value="LipB"/>
    <property type="match status" value="1"/>
</dbReference>
<accession>A0ABR1GBT5</accession>
<dbReference type="InterPro" id="IPR045864">
    <property type="entry name" value="aa-tRNA-synth_II/BPL/LPL"/>
</dbReference>
<dbReference type="SUPFAM" id="SSF55681">
    <property type="entry name" value="Class II aaRS and biotin synthetases"/>
    <property type="match status" value="1"/>
</dbReference>
<keyword evidence="10" id="KW-1185">Reference proteome</keyword>
<feature type="signal peptide" evidence="7">
    <location>
        <begin position="1"/>
        <end position="19"/>
    </location>
</feature>
<keyword evidence="4 9" id="KW-0808">Transferase</keyword>
<evidence type="ECO:0000256" key="3">
    <source>
        <dbReference type="ARBA" id="ARBA00012334"/>
    </source>
</evidence>
<evidence type="ECO:0000313" key="9">
    <source>
        <dbReference type="EMBL" id="KAK7253554.1"/>
    </source>
</evidence>
<dbReference type="EMBL" id="JBBJCI010000035">
    <property type="protein sequence ID" value="KAK7253554.1"/>
    <property type="molecule type" value="Genomic_DNA"/>
</dbReference>
<dbReference type="Proteomes" id="UP001363151">
    <property type="component" value="Unassembled WGS sequence"/>
</dbReference>
<dbReference type="InterPro" id="IPR000544">
    <property type="entry name" value="Octanoyltransferase"/>
</dbReference>
<comment type="pathway">
    <text evidence="1">Protein modification; protein lipoylation via endogenous pathway; protein N(6)-(lipoyl)lysine from octanoyl-[acyl-carrier-protein]: step 1/2.</text>
</comment>
<protein>
    <recommendedName>
        <fullName evidence="3">lipoyl(octanoyl) transferase</fullName>
        <ecNumber evidence="3">2.3.1.181</ecNumber>
    </recommendedName>
</protein>
<evidence type="ECO:0000256" key="2">
    <source>
        <dbReference type="ARBA" id="ARBA00007907"/>
    </source>
</evidence>
<feature type="region of interest" description="Disordered" evidence="6">
    <location>
        <begin position="30"/>
        <end position="54"/>
    </location>
</feature>
<organism evidence="9 10">
    <name type="scientific">Aureococcus anophagefferens</name>
    <name type="common">Harmful bloom alga</name>
    <dbReference type="NCBI Taxonomy" id="44056"/>
    <lineage>
        <taxon>Eukaryota</taxon>
        <taxon>Sar</taxon>
        <taxon>Stramenopiles</taxon>
        <taxon>Ochrophyta</taxon>
        <taxon>Pelagophyceae</taxon>
        <taxon>Pelagomonadales</taxon>
        <taxon>Pelagomonadaceae</taxon>
        <taxon>Aureococcus</taxon>
    </lineage>
</organism>
<keyword evidence="7" id="KW-0732">Signal</keyword>
<evidence type="ECO:0000313" key="10">
    <source>
        <dbReference type="Proteomes" id="UP001363151"/>
    </source>
</evidence>
<dbReference type="HAMAP" id="MF_00013">
    <property type="entry name" value="LipB"/>
    <property type="match status" value="1"/>
</dbReference>
<dbReference type="Pfam" id="PF21948">
    <property type="entry name" value="LplA-B_cat"/>
    <property type="match status" value="1"/>
</dbReference>
<sequence length="293" mass="31113">MSASRAGFLLSLVVRGARALSLDTARRPLSTTATRTTRKTVPAQAQGLYEPLDRDPAAARPSVRVLDLTASPVSYADGAALQHELLAANIAGGGDAVVLVEHEAVYTLGRGATLEHVLFDADAPGAPELVRAERGGDVTYHGPGQLVAYPILDLKKHRKDSHWYLRALEETVVRTCAALGAPEAARSAEHTGVWLAGAKISAVGVAMRKWVTYHGISLNLAPDLSHYDAIVPCGLDPRVEPVGALNAHLGRDLTPADVAPVFLDAFMDVFDVQLQVDADTLASLSARRRGVLE</sequence>
<dbReference type="Gene3D" id="3.30.930.10">
    <property type="entry name" value="Bira Bifunctional Protein, Domain 2"/>
    <property type="match status" value="1"/>
</dbReference>
<evidence type="ECO:0000256" key="7">
    <source>
        <dbReference type="SAM" id="SignalP"/>
    </source>
</evidence>
<evidence type="ECO:0000259" key="8">
    <source>
        <dbReference type="PROSITE" id="PS51733"/>
    </source>
</evidence>
<feature type="chain" id="PRO_5046343122" description="lipoyl(octanoyl) transferase" evidence="7">
    <location>
        <begin position="20"/>
        <end position="293"/>
    </location>
</feature>
<comment type="caution">
    <text evidence="9">The sequence shown here is derived from an EMBL/GenBank/DDBJ whole genome shotgun (WGS) entry which is preliminary data.</text>
</comment>
<dbReference type="GO" id="GO:0016740">
    <property type="term" value="F:transferase activity"/>
    <property type="evidence" value="ECO:0007669"/>
    <property type="project" value="UniProtKB-KW"/>
</dbReference>
<evidence type="ECO:0000256" key="4">
    <source>
        <dbReference type="ARBA" id="ARBA00022679"/>
    </source>
</evidence>
<evidence type="ECO:0000256" key="5">
    <source>
        <dbReference type="ARBA" id="ARBA00023315"/>
    </source>
</evidence>
<dbReference type="PROSITE" id="PS01313">
    <property type="entry name" value="LIPB"/>
    <property type="match status" value="1"/>
</dbReference>
<keyword evidence="5" id="KW-0012">Acyltransferase</keyword>
<feature type="domain" description="BPL/LPL catalytic" evidence="8">
    <location>
        <begin position="91"/>
        <end position="274"/>
    </location>
</feature>
<dbReference type="InterPro" id="IPR004143">
    <property type="entry name" value="BPL_LPL_catalytic"/>
</dbReference>
<evidence type="ECO:0000256" key="6">
    <source>
        <dbReference type="SAM" id="MobiDB-lite"/>
    </source>
</evidence>
<dbReference type="InterPro" id="IPR020605">
    <property type="entry name" value="Octanoyltransferase_CS"/>
</dbReference>
<dbReference type="NCBIfam" id="TIGR00214">
    <property type="entry name" value="lipB"/>
    <property type="match status" value="1"/>
</dbReference>
<proteinExistence type="inferred from homology"/>
<evidence type="ECO:0000256" key="1">
    <source>
        <dbReference type="ARBA" id="ARBA00004821"/>
    </source>
</evidence>
<dbReference type="NCBIfam" id="NF010925">
    <property type="entry name" value="PRK14345.1"/>
    <property type="match status" value="1"/>
</dbReference>
<gene>
    <name evidence="9" type="ORF">SO694_000011218</name>
</gene>
<name>A0ABR1GBT5_AURAN</name>
<comment type="similarity">
    <text evidence="2">Belongs to the LipB family.</text>
</comment>